<dbReference type="EnsemblMetazoa" id="HelroT176568">
    <property type="protein sequence ID" value="HelroP176568"/>
    <property type="gene ID" value="HelroG176568"/>
</dbReference>
<dbReference type="HOGENOM" id="CLU_312671_0_0_1"/>
<reference evidence="5" key="1">
    <citation type="submission" date="2012-12" db="EMBL/GenBank/DDBJ databases">
        <authorList>
            <person name="Hellsten U."/>
            <person name="Grimwood J."/>
            <person name="Chapman J.A."/>
            <person name="Shapiro H."/>
            <person name="Aerts A."/>
            <person name="Otillar R.P."/>
            <person name="Terry A.Y."/>
            <person name="Boore J.L."/>
            <person name="Simakov O."/>
            <person name="Marletaz F."/>
            <person name="Cho S.-J."/>
            <person name="Edsinger-Gonzales E."/>
            <person name="Havlak P."/>
            <person name="Kuo D.-H."/>
            <person name="Larsson T."/>
            <person name="Lv J."/>
            <person name="Arendt D."/>
            <person name="Savage R."/>
            <person name="Osoegawa K."/>
            <person name="de Jong P."/>
            <person name="Lindberg D.R."/>
            <person name="Seaver E.C."/>
            <person name="Weisblat D.A."/>
            <person name="Putnam N.H."/>
            <person name="Grigoriev I.V."/>
            <person name="Rokhsar D.S."/>
        </authorList>
    </citation>
    <scope>NUCLEOTIDE SEQUENCE</scope>
</reference>
<name>T1FAN7_HELRO</name>
<reference evidence="4" key="3">
    <citation type="submission" date="2015-06" db="UniProtKB">
        <authorList>
            <consortium name="EnsemblMetazoa"/>
        </authorList>
    </citation>
    <scope>IDENTIFICATION</scope>
</reference>
<proteinExistence type="predicted"/>
<dbReference type="EMBL" id="AMQM01005741">
    <property type="status" value="NOT_ANNOTATED_CDS"/>
    <property type="molecule type" value="Genomic_DNA"/>
</dbReference>
<dbReference type="AlphaFoldDB" id="T1FAN7"/>
<organism evidence="4 5">
    <name type="scientific">Helobdella robusta</name>
    <name type="common">Californian leech</name>
    <dbReference type="NCBI Taxonomy" id="6412"/>
    <lineage>
        <taxon>Eukaryota</taxon>
        <taxon>Metazoa</taxon>
        <taxon>Spiralia</taxon>
        <taxon>Lophotrochozoa</taxon>
        <taxon>Annelida</taxon>
        <taxon>Clitellata</taxon>
        <taxon>Hirudinea</taxon>
        <taxon>Rhynchobdellida</taxon>
        <taxon>Glossiphoniidae</taxon>
        <taxon>Helobdella</taxon>
    </lineage>
</organism>
<dbReference type="GeneID" id="20205886"/>
<feature type="compositionally biased region" description="Low complexity" evidence="2">
    <location>
        <begin position="359"/>
        <end position="377"/>
    </location>
</feature>
<feature type="region of interest" description="Disordered" evidence="2">
    <location>
        <begin position="349"/>
        <end position="394"/>
    </location>
</feature>
<evidence type="ECO:0000313" key="5">
    <source>
        <dbReference type="Proteomes" id="UP000015101"/>
    </source>
</evidence>
<feature type="region of interest" description="Disordered" evidence="2">
    <location>
        <begin position="741"/>
        <end position="775"/>
    </location>
</feature>
<evidence type="ECO:0000313" key="3">
    <source>
        <dbReference type="EMBL" id="ESN99801.1"/>
    </source>
</evidence>
<evidence type="ECO:0000256" key="2">
    <source>
        <dbReference type="SAM" id="MobiDB-lite"/>
    </source>
</evidence>
<protein>
    <submittedName>
        <fullName evidence="3 4">Uncharacterized protein</fullName>
    </submittedName>
</protein>
<accession>T1FAN7</accession>
<feature type="compositionally biased region" description="Polar residues" evidence="2">
    <location>
        <begin position="752"/>
        <end position="765"/>
    </location>
</feature>
<dbReference type="CTD" id="20205886"/>
<dbReference type="EMBL" id="KB097070">
    <property type="protein sequence ID" value="ESN99801.1"/>
    <property type="molecule type" value="Genomic_DNA"/>
</dbReference>
<dbReference type="KEGG" id="hro:HELRODRAFT_176568"/>
<feature type="coiled-coil region" evidence="1">
    <location>
        <begin position="280"/>
        <end position="307"/>
    </location>
</feature>
<feature type="region of interest" description="Disordered" evidence="2">
    <location>
        <begin position="1"/>
        <end position="37"/>
    </location>
</feature>
<sequence>MSAISMSSLSLKSDQQQPQARKQVARVHSYRQATESSQAKFITTTTTTTIANNVSSLSVSSLTPLATSTSSLNTSGSARRLLPQTCSNANINTSVNSSSNSAVTANQNINNVVNIKNINNNNISSSSGGSCISSNNKHFQSTPNLLKDEMDDEDANSLKSEAVYNYKTNSLSKTAVKKGRQSIPTSTATGSDVIKQRQQIVETDGQPMRRDLIGSNSSVNKLGDLDFKNSQSLLDSARRISLPGHLIGQKDSAKQPIRNEVASNSNNLINNTKAGPSIKNNNVSDDINNINKNIDKLNNNLKKNLSDLFNVTKPHETPTATAEIAAELPERDTNQNALNQSAFSISKSHVHLQMQRPHSSMSLQSRYQQQQQQQRRLLPSEPITGKQRSDVTNNNDIINMNKSMTAFDDQTFKANNNVNNSLSINTNQRRGGDVTDDLTPLSSHLTNHKSDVLSSKLKPTSTTATTPLVVGATPVTTTANLPKWSLKSPGCTSAIGTNLTYPRPPSRTFLAKSPDPLHNWVKRAENIQQQWELRNNVFNSSNTTTTTSNNNNSNNISNNVVDINVTNNKNNNSTDLNNTNTVNTINSKAEIPSKNNSGFPCQSKISSTEFQTEKHQEFATFKGDIDELIKPDFLTKLQARKLEILKNANIPHNVDRKDGEDDDYDHDGGGDGDGGNDEEDELLRQNLKLSKKKTSSLSSMPSSVPRSSSPFQPKNSLSEFPDRILMGSPVANRSFSSISIQSDESRVKAQQPIKTSSVTSGQSDFNIPKEGEPMKREAGIGDYKRKEGSRHRVAFSPVISMLTDDQSTDCFVEDSSCQTVCKEFEMSIEKIIKLYSKLKIFNQQHHNNDTAATTTTTTTTTTAAAMNRVKECMNEGVKRLSSSLLGSLSSQFEDLTLQMMELGKRSNNNNNNNNNSGGGNSSSVVISAKDFVQLKQTV</sequence>
<feature type="region of interest" description="Disordered" evidence="2">
    <location>
        <begin position="176"/>
        <end position="220"/>
    </location>
</feature>
<evidence type="ECO:0000313" key="4">
    <source>
        <dbReference type="EnsemblMetazoa" id="HelroP176568"/>
    </source>
</evidence>
<dbReference type="Proteomes" id="UP000015101">
    <property type="component" value="Unassembled WGS sequence"/>
</dbReference>
<feature type="compositionally biased region" description="Low complexity" evidence="2">
    <location>
        <begin position="695"/>
        <end position="710"/>
    </location>
</feature>
<feature type="region of interest" description="Disordered" evidence="2">
    <location>
        <begin position="652"/>
        <end position="721"/>
    </location>
</feature>
<dbReference type="InParanoid" id="T1FAN7"/>
<feature type="compositionally biased region" description="Polar residues" evidence="2">
    <location>
        <begin position="182"/>
        <end position="201"/>
    </location>
</feature>
<feature type="compositionally biased region" description="Low complexity" evidence="2">
    <location>
        <begin position="906"/>
        <end position="915"/>
    </location>
</feature>
<keyword evidence="1" id="KW-0175">Coiled coil</keyword>
<reference evidence="3 5" key="2">
    <citation type="journal article" date="2013" name="Nature">
        <title>Insights into bilaterian evolution from three spiralian genomes.</title>
        <authorList>
            <person name="Simakov O."/>
            <person name="Marletaz F."/>
            <person name="Cho S.J."/>
            <person name="Edsinger-Gonzales E."/>
            <person name="Havlak P."/>
            <person name="Hellsten U."/>
            <person name="Kuo D.H."/>
            <person name="Larsson T."/>
            <person name="Lv J."/>
            <person name="Arendt D."/>
            <person name="Savage R."/>
            <person name="Osoegawa K."/>
            <person name="de Jong P."/>
            <person name="Grimwood J."/>
            <person name="Chapman J.A."/>
            <person name="Shapiro H."/>
            <person name="Aerts A."/>
            <person name="Otillar R.P."/>
            <person name="Terry A.Y."/>
            <person name="Boore J.L."/>
            <person name="Grigoriev I.V."/>
            <person name="Lindberg D.R."/>
            <person name="Seaver E.C."/>
            <person name="Weisblat D.A."/>
            <person name="Putnam N.H."/>
            <person name="Rokhsar D.S."/>
        </authorList>
    </citation>
    <scope>NUCLEOTIDE SEQUENCE</scope>
</reference>
<keyword evidence="5" id="KW-1185">Reference proteome</keyword>
<evidence type="ECO:0000256" key="1">
    <source>
        <dbReference type="SAM" id="Coils"/>
    </source>
</evidence>
<feature type="region of interest" description="Disordered" evidence="2">
    <location>
        <begin position="539"/>
        <end position="559"/>
    </location>
</feature>
<dbReference type="RefSeq" id="XP_009022154.1">
    <property type="nucleotide sequence ID" value="XM_009023906.1"/>
</dbReference>
<feature type="compositionally biased region" description="Low complexity" evidence="2">
    <location>
        <begin position="1"/>
        <end position="19"/>
    </location>
</feature>
<gene>
    <name evidence="4" type="primary">20205886</name>
    <name evidence="3" type="ORF">HELRODRAFT_176568</name>
</gene>
<feature type="region of interest" description="Disordered" evidence="2">
    <location>
        <begin position="904"/>
        <end position="923"/>
    </location>
</feature>